<reference evidence="2" key="1">
    <citation type="submission" date="2019-08" db="EMBL/GenBank/DDBJ databases">
        <authorList>
            <person name="Kucharzyk K."/>
            <person name="Murdoch R.W."/>
            <person name="Higgins S."/>
            <person name="Loffler F."/>
        </authorList>
    </citation>
    <scope>NUCLEOTIDE SEQUENCE</scope>
</reference>
<sequence length="93" mass="10526">MKAVFKYEDAVIKLDDSVCEDNNGYFRLNGEKLVNAQNADIEINAGYFLQFAEGYKSLGELAEEGKAVINNLEVINMLDAKYPKVKCFICDEY</sequence>
<evidence type="ECO:0000313" key="2">
    <source>
        <dbReference type="EMBL" id="MPN19352.1"/>
    </source>
</evidence>
<dbReference type="InterPro" id="IPR036527">
    <property type="entry name" value="SCP2_sterol-bd_dom_sf"/>
</dbReference>
<gene>
    <name evidence="2" type="ORF">SDC9_166720</name>
</gene>
<dbReference type="AlphaFoldDB" id="A0A645G080"/>
<organism evidence="2">
    <name type="scientific">bioreactor metagenome</name>
    <dbReference type="NCBI Taxonomy" id="1076179"/>
    <lineage>
        <taxon>unclassified sequences</taxon>
        <taxon>metagenomes</taxon>
        <taxon>ecological metagenomes</taxon>
    </lineage>
</organism>
<protein>
    <recommendedName>
        <fullName evidence="1">Enhanced intracellular survival protein domain-containing protein</fullName>
    </recommendedName>
</protein>
<dbReference type="InterPro" id="IPR025559">
    <property type="entry name" value="Eis_dom"/>
</dbReference>
<dbReference type="Pfam" id="PF13530">
    <property type="entry name" value="SCP2_2"/>
    <property type="match status" value="1"/>
</dbReference>
<dbReference type="EMBL" id="VSSQ01066896">
    <property type="protein sequence ID" value="MPN19352.1"/>
    <property type="molecule type" value="Genomic_DNA"/>
</dbReference>
<dbReference type="Gene3D" id="3.30.1050.10">
    <property type="entry name" value="SCP2 sterol-binding domain"/>
    <property type="match status" value="1"/>
</dbReference>
<comment type="caution">
    <text evidence="2">The sequence shown here is derived from an EMBL/GenBank/DDBJ whole genome shotgun (WGS) entry which is preliminary data.</text>
</comment>
<accession>A0A645G080</accession>
<evidence type="ECO:0000259" key="1">
    <source>
        <dbReference type="Pfam" id="PF13530"/>
    </source>
</evidence>
<name>A0A645G080_9ZZZZ</name>
<proteinExistence type="predicted"/>
<dbReference type="SUPFAM" id="SSF55718">
    <property type="entry name" value="SCP-like"/>
    <property type="match status" value="1"/>
</dbReference>
<feature type="domain" description="Enhanced intracellular survival protein" evidence="1">
    <location>
        <begin position="7"/>
        <end position="81"/>
    </location>
</feature>